<dbReference type="Proteomes" id="UP000263418">
    <property type="component" value="Chromosome 2"/>
</dbReference>
<evidence type="ECO:0000313" key="2">
    <source>
        <dbReference type="Proteomes" id="UP000263418"/>
    </source>
</evidence>
<dbReference type="KEGG" id="vvl:VV93_v1c33020"/>
<sequence>MFRPLISLAFLATLTGCVSTPYVEPTGENVSTIKFHNQGRGNAEVYIYKEAAQCTGKQKAAEVEKMAYKNVTVLSDIPQSFSFGFGFSDYVSHKSCSITGTFTPKAKTDYEVLIVSSYGGCVVYLYEIQDGQKVPAQGEQKEYSAPVAGDSWCK</sequence>
<protein>
    <recommendedName>
        <fullName evidence="3">Lipoprotein</fullName>
    </recommendedName>
</protein>
<dbReference type="AlphaFoldDB" id="A0AAN1UDT3"/>
<name>A0AAN1UDT3_VIBVL</name>
<dbReference type="RefSeq" id="WP_015727544.1">
    <property type="nucleotide sequence ID" value="NZ_CP009262.1"/>
</dbReference>
<gene>
    <name evidence="1" type="ORF">FORC53_3274</name>
</gene>
<dbReference type="EMBL" id="CP019291">
    <property type="protein sequence ID" value="AXX61613.1"/>
    <property type="molecule type" value="Genomic_DNA"/>
</dbReference>
<organism evidence="1 2">
    <name type="scientific">Vibrio vulnificus</name>
    <dbReference type="NCBI Taxonomy" id="672"/>
    <lineage>
        <taxon>Bacteria</taxon>
        <taxon>Pseudomonadati</taxon>
        <taxon>Pseudomonadota</taxon>
        <taxon>Gammaproteobacteria</taxon>
        <taxon>Vibrionales</taxon>
        <taxon>Vibrionaceae</taxon>
        <taxon>Vibrio</taxon>
    </lineage>
</organism>
<evidence type="ECO:0000313" key="1">
    <source>
        <dbReference type="EMBL" id="AXX61613.1"/>
    </source>
</evidence>
<dbReference type="PROSITE" id="PS51257">
    <property type="entry name" value="PROKAR_LIPOPROTEIN"/>
    <property type="match status" value="1"/>
</dbReference>
<reference evidence="1 2" key="1">
    <citation type="submission" date="2017-01" db="EMBL/GenBank/DDBJ databases">
        <title>Complete Genome Sequence of Vibrio vulnificus FORC_053.</title>
        <authorList>
            <consortium name="Food-borne Pathogen Omics Research Center"/>
            <person name="Chung H.Y."/>
            <person name="Na E.J."/>
            <person name="Song J.S."/>
            <person name="Kim H."/>
            <person name="Lee J.-H."/>
            <person name="Ryu S."/>
            <person name="Choi S.H."/>
        </authorList>
    </citation>
    <scope>NUCLEOTIDE SEQUENCE [LARGE SCALE GENOMIC DNA]</scope>
    <source>
        <strain evidence="1 2">FORC_053</strain>
    </source>
</reference>
<evidence type="ECO:0008006" key="3">
    <source>
        <dbReference type="Google" id="ProtNLM"/>
    </source>
</evidence>
<accession>A0AAN1UDT3</accession>
<proteinExistence type="predicted"/>